<sequence length="122" mass="13302">MRPIVRGFILPSPQRPETPLAPDAFDDWVVLTTRWDAAYKDYFAVRDARAAAEAASGTPDPELKRNEDEALAVLAVIKAEMDKVVAHTRQRRRPLGGSLVIGTIGNDEAETSSGSEDDPGKK</sequence>
<reference evidence="2 3" key="1">
    <citation type="submission" date="2020-08" db="EMBL/GenBank/DDBJ databases">
        <title>Genomic Encyclopedia of Type Strains, Phase IV (KMG-IV): sequencing the most valuable type-strain genomes for metagenomic binning, comparative biology and taxonomic classification.</title>
        <authorList>
            <person name="Goeker M."/>
        </authorList>
    </citation>
    <scope>NUCLEOTIDE SEQUENCE [LARGE SCALE GENOMIC DNA]</scope>
    <source>
        <strain evidence="2 3">DSM 17454</strain>
    </source>
</reference>
<feature type="region of interest" description="Disordered" evidence="1">
    <location>
        <begin position="96"/>
        <end position="122"/>
    </location>
</feature>
<evidence type="ECO:0000256" key="1">
    <source>
        <dbReference type="SAM" id="MobiDB-lite"/>
    </source>
</evidence>
<protein>
    <submittedName>
        <fullName evidence="2">Uncharacterized protein</fullName>
    </submittedName>
</protein>
<organism evidence="2 3">
    <name type="scientific">Aminobacter carboxidus</name>
    <dbReference type="NCBI Taxonomy" id="376165"/>
    <lineage>
        <taxon>Bacteria</taxon>
        <taxon>Pseudomonadati</taxon>
        <taxon>Pseudomonadota</taxon>
        <taxon>Alphaproteobacteria</taxon>
        <taxon>Hyphomicrobiales</taxon>
        <taxon>Phyllobacteriaceae</taxon>
        <taxon>Aminobacter</taxon>
    </lineage>
</organism>
<accession>A0A8E1WAJ7</accession>
<gene>
    <name evidence="2" type="ORF">HNQ96_000290</name>
</gene>
<evidence type="ECO:0000313" key="2">
    <source>
        <dbReference type="EMBL" id="MBB6464443.1"/>
    </source>
</evidence>
<dbReference type="EMBL" id="JACHGI010000001">
    <property type="protein sequence ID" value="MBB6464443.1"/>
    <property type="molecule type" value="Genomic_DNA"/>
</dbReference>
<comment type="caution">
    <text evidence="2">The sequence shown here is derived from an EMBL/GenBank/DDBJ whole genome shotgun (WGS) entry which is preliminary data.</text>
</comment>
<name>A0A8E1WAJ7_9HYPH</name>
<evidence type="ECO:0000313" key="3">
    <source>
        <dbReference type="Proteomes" id="UP000532373"/>
    </source>
</evidence>
<dbReference type="AlphaFoldDB" id="A0A8E1WAJ7"/>
<proteinExistence type="predicted"/>
<dbReference type="RefSeq" id="WP_184767038.1">
    <property type="nucleotide sequence ID" value="NZ_JACHGI010000001.1"/>
</dbReference>
<dbReference type="Proteomes" id="UP000532373">
    <property type="component" value="Unassembled WGS sequence"/>
</dbReference>